<sequence>MASIPQELVDAIVGKVADIPSLKACALAGSMFRETSQRTLLQSLRLTTSWKDPDWSATCSLLEESPHIASYITHLTIEVLDDTPSNNIKCLEQILAKLVNVRKCVIDELTGVFDAGYHTPTFPSALLDFLTREPLRELHVVYIDQVSANVVLRMLTTAPIVSFFDVTVPEDLGHDPVPDMPQHPPKVQDLILNENESTHLLLSQPQSKSYTQLLLRRLSFDTRHDPSSRLICAIADTLQYIRFNIYRLEEAIPTPIPLLPMLTVVEFLLGFNILATPSFSDLILDVVRMSPQLAIITIYAAFEELEDELVTNVTQLPVWDAVISAHPVRPTMQWCLTFPFTFWNRSERAEPLAEFAEPIRRGMPNLQEEGRLVFDKYYEHRFEIEQYLRREWPYAGRHLPAHSHESLIRTHVDH</sequence>
<proteinExistence type="predicted"/>
<keyword evidence="2" id="KW-1185">Reference proteome</keyword>
<dbReference type="OrthoDB" id="2745898at2759"/>
<protein>
    <submittedName>
        <fullName evidence="1">Uncharacterized protein</fullName>
    </submittedName>
</protein>
<dbReference type="Proteomes" id="UP000620124">
    <property type="component" value="Unassembled WGS sequence"/>
</dbReference>
<evidence type="ECO:0000313" key="2">
    <source>
        <dbReference type="Proteomes" id="UP000620124"/>
    </source>
</evidence>
<evidence type="ECO:0000313" key="1">
    <source>
        <dbReference type="EMBL" id="KAF7365066.1"/>
    </source>
</evidence>
<comment type="caution">
    <text evidence="1">The sequence shown here is derived from an EMBL/GenBank/DDBJ whole genome shotgun (WGS) entry which is preliminary data.</text>
</comment>
<accession>A0A8H7DAY6</accession>
<dbReference type="EMBL" id="JACAZI010000003">
    <property type="protein sequence ID" value="KAF7365066.1"/>
    <property type="molecule type" value="Genomic_DNA"/>
</dbReference>
<dbReference type="AlphaFoldDB" id="A0A8H7DAY6"/>
<reference evidence="1" key="1">
    <citation type="submission" date="2020-05" db="EMBL/GenBank/DDBJ databases">
        <title>Mycena genomes resolve the evolution of fungal bioluminescence.</title>
        <authorList>
            <person name="Tsai I.J."/>
        </authorList>
    </citation>
    <scope>NUCLEOTIDE SEQUENCE</scope>
    <source>
        <strain evidence="1">CCC161011</strain>
    </source>
</reference>
<name>A0A8H7DAY6_9AGAR</name>
<organism evidence="1 2">
    <name type="scientific">Mycena venus</name>
    <dbReference type="NCBI Taxonomy" id="2733690"/>
    <lineage>
        <taxon>Eukaryota</taxon>
        <taxon>Fungi</taxon>
        <taxon>Dikarya</taxon>
        <taxon>Basidiomycota</taxon>
        <taxon>Agaricomycotina</taxon>
        <taxon>Agaricomycetes</taxon>
        <taxon>Agaricomycetidae</taxon>
        <taxon>Agaricales</taxon>
        <taxon>Marasmiineae</taxon>
        <taxon>Mycenaceae</taxon>
        <taxon>Mycena</taxon>
    </lineage>
</organism>
<gene>
    <name evidence="1" type="ORF">MVEN_00377800</name>
</gene>